<reference evidence="3" key="1">
    <citation type="submission" date="2016-10" db="EMBL/GenBank/DDBJ databases">
        <authorList>
            <person name="Varghese N."/>
            <person name="Submissions S."/>
        </authorList>
    </citation>
    <scope>NUCLEOTIDE SEQUENCE [LARGE SCALE GENOMIC DNA]</scope>
    <source>
        <strain evidence="3">CGMCC 1.3566</strain>
    </source>
</reference>
<dbReference type="OrthoDB" id="388542at2"/>
<dbReference type="AlphaFoldDB" id="A0A1I0E021"/>
<protein>
    <submittedName>
        <fullName evidence="2">Lysophospholipase L1</fullName>
    </submittedName>
</protein>
<sequence length="189" mass="21331">MLRLVCFGDSITARKEGCSKPMLTTKLSSELENFDIINAGVSGDNTCDALTRIEKDVIKFNPDLVTVLFGANDAAIHKMFDIYTYKTNLYKITHLVKPQKIIFITPSPVDENSQFARTNDTLSKYALVVKQVANDTGSQYIDLFNEMISLENYPKILKGLRDDGLHFGEEGYNFLSGLITKKINEMFLR</sequence>
<dbReference type="RefSeq" id="WP_093133648.1">
    <property type="nucleotide sequence ID" value="NZ_FOHJ01000004.1"/>
</dbReference>
<dbReference type="EMBL" id="FOHJ01000004">
    <property type="protein sequence ID" value="SET37637.1"/>
    <property type="molecule type" value="Genomic_DNA"/>
</dbReference>
<gene>
    <name evidence="2" type="ORF">SAMN05421676_104221</name>
</gene>
<dbReference type="PANTHER" id="PTHR14209">
    <property type="entry name" value="ISOAMYL ACETATE-HYDROLYZING ESTERASE 1"/>
    <property type="match status" value="1"/>
</dbReference>
<dbReference type="InterPro" id="IPR013830">
    <property type="entry name" value="SGNH_hydro"/>
</dbReference>
<dbReference type="InterPro" id="IPR036514">
    <property type="entry name" value="SGNH_hydro_sf"/>
</dbReference>
<dbReference type="STRING" id="237682.SAMN05421676_104221"/>
<evidence type="ECO:0000313" key="2">
    <source>
        <dbReference type="EMBL" id="SET37637.1"/>
    </source>
</evidence>
<dbReference type="InterPro" id="IPR045136">
    <property type="entry name" value="Iah1-like"/>
</dbReference>
<name>A0A1I0E021_9BACI</name>
<accession>A0A1I0E021</accession>
<dbReference type="Gene3D" id="3.40.50.1110">
    <property type="entry name" value="SGNH hydrolase"/>
    <property type="match status" value="1"/>
</dbReference>
<keyword evidence="3" id="KW-1185">Reference proteome</keyword>
<dbReference type="CDD" id="cd01838">
    <property type="entry name" value="Isoamyl_acetate_hydrolase_like"/>
    <property type="match status" value="1"/>
</dbReference>
<dbReference type="SUPFAM" id="SSF52266">
    <property type="entry name" value="SGNH hydrolase"/>
    <property type="match status" value="1"/>
</dbReference>
<dbReference type="Pfam" id="PF13472">
    <property type="entry name" value="Lipase_GDSL_2"/>
    <property type="match status" value="1"/>
</dbReference>
<evidence type="ECO:0000313" key="3">
    <source>
        <dbReference type="Proteomes" id="UP000199095"/>
    </source>
</evidence>
<organism evidence="2 3">
    <name type="scientific">Salinibacillus kushneri</name>
    <dbReference type="NCBI Taxonomy" id="237682"/>
    <lineage>
        <taxon>Bacteria</taxon>
        <taxon>Bacillati</taxon>
        <taxon>Bacillota</taxon>
        <taxon>Bacilli</taxon>
        <taxon>Bacillales</taxon>
        <taxon>Bacillaceae</taxon>
        <taxon>Salinibacillus</taxon>
    </lineage>
</organism>
<proteinExistence type="predicted"/>
<evidence type="ECO:0000259" key="1">
    <source>
        <dbReference type="Pfam" id="PF13472"/>
    </source>
</evidence>
<dbReference type="PANTHER" id="PTHR14209:SF19">
    <property type="entry name" value="ISOAMYL ACETATE-HYDROLYZING ESTERASE 1 HOMOLOG"/>
    <property type="match status" value="1"/>
</dbReference>
<dbReference type="Proteomes" id="UP000199095">
    <property type="component" value="Unassembled WGS sequence"/>
</dbReference>
<feature type="domain" description="SGNH hydrolase-type esterase" evidence="1">
    <location>
        <begin position="6"/>
        <end position="172"/>
    </location>
</feature>